<dbReference type="PRINTS" id="PR02008">
    <property type="entry name" value="RCMTFAMILY"/>
</dbReference>
<feature type="binding site" evidence="5">
    <location>
        <position position="274"/>
    </location>
    <ligand>
        <name>S-adenosyl-L-methionine</name>
        <dbReference type="ChEBI" id="CHEBI:59789"/>
    </ligand>
</feature>
<dbReference type="OrthoDB" id="435282at2759"/>
<dbReference type="InterPro" id="IPR049561">
    <property type="entry name" value="NSUN5_7_fdxn-like"/>
</dbReference>
<keyword evidence="4 5" id="KW-0694">RNA-binding</keyword>
<comment type="similarity">
    <text evidence="5">Belongs to the class I-like SAM-binding methyltransferase superfamily. RsmB/NOP family.</text>
</comment>
<evidence type="ECO:0000256" key="5">
    <source>
        <dbReference type="PROSITE-ProRule" id="PRU01023"/>
    </source>
</evidence>
<proteinExistence type="inferred from homology"/>
<reference evidence="8" key="1">
    <citation type="journal article" date="2020" name="Stud. Mycol.">
        <title>101 Dothideomycetes genomes: a test case for predicting lifestyles and emergence of pathogens.</title>
        <authorList>
            <person name="Haridas S."/>
            <person name="Albert R."/>
            <person name="Binder M."/>
            <person name="Bloem J."/>
            <person name="Labutti K."/>
            <person name="Salamov A."/>
            <person name="Andreopoulos B."/>
            <person name="Baker S."/>
            <person name="Barry K."/>
            <person name="Bills G."/>
            <person name="Bluhm B."/>
            <person name="Cannon C."/>
            <person name="Castanera R."/>
            <person name="Culley D."/>
            <person name="Daum C."/>
            <person name="Ezra D."/>
            <person name="Gonzalez J."/>
            <person name="Henrissat B."/>
            <person name="Kuo A."/>
            <person name="Liang C."/>
            <person name="Lipzen A."/>
            <person name="Lutzoni F."/>
            <person name="Magnuson J."/>
            <person name="Mondo S."/>
            <person name="Nolan M."/>
            <person name="Ohm R."/>
            <person name="Pangilinan J."/>
            <person name="Park H.-J."/>
            <person name="Ramirez L."/>
            <person name="Alfaro M."/>
            <person name="Sun H."/>
            <person name="Tritt A."/>
            <person name="Yoshinaga Y."/>
            <person name="Zwiers L.-H."/>
            <person name="Turgeon B."/>
            <person name="Goodwin S."/>
            <person name="Spatafora J."/>
            <person name="Crous P."/>
            <person name="Grigoriev I."/>
        </authorList>
    </citation>
    <scope>NUCLEOTIDE SEQUENCE</scope>
    <source>
        <strain evidence="8">CBS 123094</strain>
    </source>
</reference>
<dbReference type="FunFam" id="3.30.70.1170:FF:000006">
    <property type="entry name" value="NOL1/NOP2/Sun domain family protein"/>
    <property type="match status" value="1"/>
</dbReference>
<dbReference type="PROSITE" id="PS51686">
    <property type="entry name" value="SAM_MT_RSMB_NOP"/>
    <property type="match status" value="1"/>
</dbReference>
<evidence type="ECO:0000259" key="7">
    <source>
        <dbReference type="PROSITE" id="PS51686"/>
    </source>
</evidence>
<name>A0A6A5WBA4_9PLEO</name>
<dbReference type="SUPFAM" id="SSF53335">
    <property type="entry name" value="S-adenosyl-L-methionine-dependent methyltransferases"/>
    <property type="match status" value="1"/>
</dbReference>
<dbReference type="PANTHER" id="PTHR22807:SF4">
    <property type="entry name" value="28S RRNA (CYTOSINE-C(5))-METHYLTRANSFERASE"/>
    <property type="match status" value="1"/>
</dbReference>
<dbReference type="GO" id="GO:0008173">
    <property type="term" value="F:RNA methyltransferase activity"/>
    <property type="evidence" value="ECO:0007669"/>
    <property type="project" value="InterPro"/>
</dbReference>
<dbReference type="GO" id="GO:0005730">
    <property type="term" value="C:nucleolus"/>
    <property type="evidence" value="ECO:0007669"/>
    <property type="project" value="TreeGrafter"/>
</dbReference>
<accession>A0A6A5WBA4</accession>
<evidence type="ECO:0000256" key="2">
    <source>
        <dbReference type="ARBA" id="ARBA00022679"/>
    </source>
</evidence>
<dbReference type="GO" id="GO:0003723">
    <property type="term" value="F:RNA binding"/>
    <property type="evidence" value="ECO:0007669"/>
    <property type="project" value="UniProtKB-UniRule"/>
</dbReference>
<gene>
    <name evidence="8" type="ORF">P154DRAFT_495466</name>
</gene>
<evidence type="ECO:0000313" key="8">
    <source>
        <dbReference type="EMBL" id="KAF1998418.1"/>
    </source>
</evidence>
<dbReference type="AlphaFoldDB" id="A0A6A5WBA4"/>
<evidence type="ECO:0000256" key="1">
    <source>
        <dbReference type="ARBA" id="ARBA00022603"/>
    </source>
</evidence>
<organism evidence="8 9">
    <name type="scientific">Amniculicola lignicola CBS 123094</name>
    <dbReference type="NCBI Taxonomy" id="1392246"/>
    <lineage>
        <taxon>Eukaryota</taxon>
        <taxon>Fungi</taxon>
        <taxon>Dikarya</taxon>
        <taxon>Ascomycota</taxon>
        <taxon>Pezizomycotina</taxon>
        <taxon>Dothideomycetes</taxon>
        <taxon>Pleosporomycetidae</taxon>
        <taxon>Pleosporales</taxon>
        <taxon>Amniculicolaceae</taxon>
        <taxon>Amniculicola</taxon>
    </lineage>
</organism>
<dbReference type="Pfam" id="PF21153">
    <property type="entry name" value="NSUN5_N"/>
    <property type="match status" value="1"/>
</dbReference>
<dbReference type="Gene3D" id="3.30.70.1170">
    <property type="entry name" value="Sun protein, domain 3"/>
    <property type="match status" value="1"/>
</dbReference>
<feature type="binding site" evidence="5">
    <location>
        <position position="303"/>
    </location>
    <ligand>
        <name>S-adenosyl-L-methionine</name>
        <dbReference type="ChEBI" id="CHEBI:59789"/>
    </ligand>
</feature>
<dbReference type="PANTHER" id="PTHR22807">
    <property type="entry name" value="NOP2 YEAST -RELATED NOL1/NOP2/FMU SUN DOMAIN-CONTAINING"/>
    <property type="match status" value="1"/>
</dbReference>
<feature type="compositionally biased region" description="Acidic residues" evidence="6">
    <location>
        <begin position="380"/>
        <end position="390"/>
    </location>
</feature>
<feature type="region of interest" description="Disordered" evidence="6">
    <location>
        <begin position="343"/>
        <end position="392"/>
    </location>
</feature>
<protein>
    <submittedName>
        <fullName evidence="8">S-adenosyl-L-methionine-dependent methyltransferase</fullName>
    </submittedName>
</protein>
<keyword evidence="3 5" id="KW-0949">S-adenosyl-L-methionine</keyword>
<dbReference type="InterPro" id="IPR029063">
    <property type="entry name" value="SAM-dependent_MTases_sf"/>
</dbReference>
<evidence type="ECO:0000256" key="4">
    <source>
        <dbReference type="ARBA" id="ARBA00022884"/>
    </source>
</evidence>
<feature type="active site" description="Nucleophile" evidence="5">
    <location>
        <position position="427"/>
    </location>
</feature>
<sequence length="569" mass="62193">MSLYYEAAAVLANADKVGGSLKSRLYKQKDLKSSPAQIFALVAESSKWSIVLRDVVEKSGLLTEEKKLTPVLALLLAHDLLLKNGIVAPANHVLKLAINRHKARLQAEFTKTRIRLGYSTVAALKEAVRDGALEDSPENAVRHPRWVRINTLKTTLAEQLATTFAGYQKTEDLAAILTASGNAKILLEDPHIPNLLALPSKADLSKSSAYTKGQIIFQDKASCFPAYLLNASPEDGDVVDGCAAPGNKTTHLAAICSERSQLADALAQGVVAFEKDPARALILKKMVKLASADKLVSIKASSDFLAAKAGSNEFANVGALLLDPSCSGSGIVGRDDIVKLHLPSASLSANTDRPQSKGKKRKREPEKETQPDTDATLQLETDDTAPEETPLEGKLAERLQALSTFQRRILEHAMRFPNARKITYSTCSIYFEENESVVFNALASTIAKERGWRILKREDQVEGMRNWKKRGVWEDGKMEDNLNSEMKVEALEGCIRCEKATEDGTMGFFVAAFTRDGGSRQDVLQMTGAGDDEDEEWNGFSDAEIPTPAPELMAQATGKTRKKKKKHMN</sequence>
<feature type="domain" description="SAM-dependent MTase RsmB/NOP-type" evidence="7">
    <location>
        <begin position="135"/>
        <end position="516"/>
    </location>
</feature>
<dbReference type="InterPro" id="IPR023267">
    <property type="entry name" value="RCMT"/>
</dbReference>
<feature type="binding site" evidence="5">
    <location>
        <position position="323"/>
    </location>
    <ligand>
        <name>S-adenosyl-L-methionine</name>
        <dbReference type="ChEBI" id="CHEBI:59789"/>
    </ligand>
</feature>
<dbReference type="InterPro" id="IPR048889">
    <property type="entry name" value="NSUN5_RCM1_N"/>
</dbReference>
<dbReference type="InterPro" id="IPR001678">
    <property type="entry name" value="MeTrfase_RsmB-F_NOP2_dom"/>
</dbReference>
<feature type="binding site" evidence="5">
    <location>
        <begin position="242"/>
        <end position="248"/>
    </location>
    <ligand>
        <name>S-adenosyl-L-methionine</name>
        <dbReference type="ChEBI" id="CHEBI:59789"/>
    </ligand>
</feature>
<evidence type="ECO:0000256" key="3">
    <source>
        <dbReference type="ARBA" id="ARBA00022691"/>
    </source>
</evidence>
<feature type="compositionally biased region" description="Basic residues" evidence="6">
    <location>
        <begin position="559"/>
        <end position="569"/>
    </location>
</feature>
<dbReference type="Pfam" id="PF01189">
    <property type="entry name" value="Methyltr_RsmB-F"/>
    <property type="match status" value="1"/>
</dbReference>
<dbReference type="GO" id="GO:0070475">
    <property type="term" value="P:rRNA base methylation"/>
    <property type="evidence" value="ECO:0007669"/>
    <property type="project" value="TreeGrafter"/>
</dbReference>
<dbReference type="Pfam" id="PF21148">
    <property type="entry name" value="NSUN5_fdxn-like"/>
    <property type="match status" value="1"/>
</dbReference>
<feature type="region of interest" description="Disordered" evidence="6">
    <location>
        <begin position="530"/>
        <end position="569"/>
    </location>
</feature>
<dbReference type="EMBL" id="ML977604">
    <property type="protein sequence ID" value="KAF1998418.1"/>
    <property type="molecule type" value="Genomic_DNA"/>
</dbReference>
<dbReference type="InterPro" id="IPR049560">
    <property type="entry name" value="MeTrfase_RsmB-F_NOP2_cat"/>
</dbReference>
<evidence type="ECO:0000313" key="9">
    <source>
        <dbReference type="Proteomes" id="UP000799779"/>
    </source>
</evidence>
<dbReference type="Proteomes" id="UP000799779">
    <property type="component" value="Unassembled WGS sequence"/>
</dbReference>
<keyword evidence="2 5" id="KW-0808">Transferase</keyword>
<evidence type="ECO:0000256" key="6">
    <source>
        <dbReference type="SAM" id="MobiDB-lite"/>
    </source>
</evidence>
<dbReference type="Gene3D" id="3.40.50.150">
    <property type="entry name" value="Vaccinia Virus protein VP39"/>
    <property type="match status" value="1"/>
</dbReference>
<keyword evidence="1 5" id="KW-0489">Methyltransferase</keyword>
<keyword evidence="9" id="KW-1185">Reference proteome</keyword>